<dbReference type="Pfam" id="PF18962">
    <property type="entry name" value="Por_Secre_tail"/>
    <property type="match status" value="1"/>
</dbReference>
<evidence type="ECO:0000313" key="3">
    <source>
        <dbReference type="EMBL" id="MCX8532315.1"/>
    </source>
</evidence>
<dbReference type="Proteomes" id="UP001070176">
    <property type="component" value="Unassembled WGS sequence"/>
</dbReference>
<gene>
    <name evidence="3" type="ORF">OEA66_08125</name>
</gene>
<organism evidence="3 4">
    <name type="scientific">Chryseobacterium luquanense</name>
    <dbReference type="NCBI Taxonomy" id="2983766"/>
    <lineage>
        <taxon>Bacteria</taxon>
        <taxon>Pseudomonadati</taxon>
        <taxon>Bacteroidota</taxon>
        <taxon>Flavobacteriia</taxon>
        <taxon>Flavobacteriales</taxon>
        <taxon>Weeksellaceae</taxon>
        <taxon>Chryseobacterium group</taxon>
        <taxon>Chryseobacterium</taxon>
    </lineage>
</organism>
<proteinExistence type="predicted"/>
<evidence type="ECO:0000256" key="1">
    <source>
        <dbReference type="ARBA" id="ARBA00022729"/>
    </source>
</evidence>
<comment type="caution">
    <text evidence="3">The sequence shown here is derived from an EMBL/GenBank/DDBJ whole genome shotgun (WGS) entry which is preliminary data.</text>
</comment>
<dbReference type="InterPro" id="IPR026444">
    <property type="entry name" value="Secre_tail"/>
</dbReference>
<sequence>MLTSATMMMFGQAQSIANDNYNSLTAGNVGTDVTGATVGQGGYYIGNGTPADFQIVVIDAAHGNSLRLTSGNGAPPATGTNTNNRFAFKNISTTATASNNILSGALEFYTGPATGAGKIQFALYDATNGIVGINYDYATKKISGMGRLTPVPTATVPSPTAAFYNIGIGTSTFAANTWVSVSFTYNKTTGAYTWTTPEGAFSFSNAAYTFTTGMTPTEFDVVSLTLAGNTIANQAAVDNVNLQYTNAATLGIKDVKTVGNVGIAISPNPTSDILNIKTDSKINAISVIDFTGRKVNVKLDGDKVDVRSLPAGTYLINIETKDGISTEKFIKK</sequence>
<keyword evidence="4" id="KW-1185">Reference proteome</keyword>
<evidence type="ECO:0000313" key="4">
    <source>
        <dbReference type="Proteomes" id="UP001070176"/>
    </source>
</evidence>
<dbReference type="RefSeq" id="WP_267280892.1">
    <property type="nucleotide sequence ID" value="NZ_JAOVZV010000007.1"/>
</dbReference>
<feature type="domain" description="Secretion system C-terminal sorting" evidence="2">
    <location>
        <begin position="265"/>
        <end position="330"/>
    </location>
</feature>
<keyword evidence="1" id="KW-0732">Signal</keyword>
<evidence type="ECO:0000259" key="2">
    <source>
        <dbReference type="Pfam" id="PF18962"/>
    </source>
</evidence>
<reference evidence="3" key="1">
    <citation type="submission" date="2022-10" db="EMBL/GenBank/DDBJ databases">
        <title>Chryseobacterium sp. nov., a novel bacterial species.</title>
        <authorList>
            <person name="Cao Y."/>
        </authorList>
    </citation>
    <scope>NUCLEOTIDE SEQUENCE</scope>
    <source>
        <strain evidence="3">KC 927</strain>
    </source>
</reference>
<dbReference type="EMBL" id="JAOVZV010000007">
    <property type="protein sequence ID" value="MCX8532315.1"/>
    <property type="molecule type" value="Genomic_DNA"/>
</dbReference>
<accession>A0ABT3Y2E5</accession>
<protein>
    <submittedName>
        <fullName evidence="3">T9SS type A sorting domain-containing protein</fullName>
    </submittedName>
</protein>
<name>A0ABT3Y2E5_9FLAO</name>
<dbReference type="NCBIfam" id="TIGR04183">
    <property type="entry name" value="Por_Secre_tail"/>
    <property type="match status" value="1"/>
</dbReference>